<feature type="transmembrane region" description="Helical" evidence="6">
    <location>
        <begin position="86"/>
        <end position="104"/>
    </location>
</feature>
<dbReference type="RefSeq" id="WP_126108623.1">
    <property type="nucleotide sequence ID" value="NZ_CP034465.1"/>
</dbReference>
<dbReference type="EMBL" id="CP034465">
    <property type="protein sequence ID" value="AZP03532.1"/>
    <property type="molecule type" value="Genomic_DNA"/>
</dbReference>
<evidence type="ECO:0000256" key="1">
    <source>
        <dbReference type="ARBA" id="ARBA00004141"/>
    </source>
</evidence>
<sequence>MEKFSYYMREIIHSVSKGLGNYLKATFKLAGIATIILAVGLWLVGVDFWFWKAIGIAFVDMIPILGSGIIMIPWALVHFFLGNTSWAWQIGLVYIVLVVFRQIAEPIITGRSIGVRPLYTFLSTIVCVLIFGPIGAVLGAVVAVVIKAITEVKAFEKKDYEI</sequence>
<dbReference type="InterPro" id="IPR002549">
    <property type="entry name" value="AI-2E-like"/>
</dbReference>
<evidence type="ECO:0000256" key="6">
    <source>
        <dbReference type="SAM" id="Phobius"/>
    </source>
</evidence>
<dbReference type="GO" id="GO:0016020">
    <property type="term" value="C:membrane"/>
    <property type="evidence" value="ECO:0007669"/>
    <property type="project" value="UniProtKB-SubCell"/>
</dbReference>
<comment type="similarity">
    <text evidence="2">Belongs to the autoinducer-2 exporter (AI-2E) (TC 2.A.86) family.</text>
</comment>
<gene>
    <name evidence="7" type="ORF">EJN90_01940</name>
</gene>
<dbReference type="PANTHER" id="PTHR21716:SF68">
    <property type="entry name" value="TRANSPORT PROTEIN YTVI-RELATED"/>
    <property type="match status" value="1"/>
</dbReference>
<accession>A0A3Q9BJ84</accession>
<evidence type="ECO:0000313" key="8">
    <source>
        <dbReference type="Proteomes" id="UP000273326"/>
    </source>
</evidence>
<feature type="transmembrane region" description="Helical" evidence="6">
    <location>
        <begin position="29"/>
        <end position="50"/>
    </location>
</feature>
<evidence type="ECO:0000256" key="5">
    <source>
        <dbReference type="ARBA" id="ARBA00023136"/>
    </source>
</evidence>
<evidence type="ECO:0000256" key="3">
    <source>
        <dbReference type="ARBA" id="ARBA00022692"/>
    </source>
</evidence>
<keyword evidence="4 6" id="KW-1133">Transmembrane helix</keyword>
<feature type="transmembrane region" description="Helical" evidence="6">
    <location>
        <begin position="125"/>
        <end position="149"/>
    </location>
</feature>
<reference evidence="8" key="1">
    <citation type="submission" date="2018-12" db="EMBL/GenBank/DDBJ databases">
        <title>Complete genome sequencing of Jeotgalibaca sp. H21T32.</title>
        <authorList>
            <person name="Bae J.-W."/>
            <person name="Lee S.-Y."/>
        </authorList>
    </citation>
    <scope>NUCLEOTIDE SEQUENCE [LARGE SCALE GENOMIC DNA]</scope>
    <source>
        <strain evidence="8">H21T32</strain>
    </source>
</reference>
<dbReference type="PANTHER" id="PTHR21716">
    <property type="entry name" value="TRANSMEMBRANE PROTEIN"/>
    <property type="match status" value="1"/>
</dbReference>
<comment type="subcellular location">
    <subcellularLocation>
        <location evidence="1">Membrane</location>
        <topology evidence="1">Multi-pass membrane protein</topology>
    </subcellularLocation>
</comment>
<evidence type="ECO:0000256" key="2">
    <source>
        <dbReference type="ARBA" id="ARBA00009773"/>
    </source>
</evidence>
<proteinExistence type="inferred from homology"/>
<dbReference type="OrthoDB" id="9774361at2"/>
<name>A0A3Q9BJ84_9LACT</name>
<evidence type="ECO:0000256" key="4">
    <source>
        <dbReference type="ARBA" id="ARBA00022989"/>
    </source>
</evidence>
<organism evidence="7 8">
    <name type="scientific">Jeotgalibaca ciconiae</name>
    <dbReference type="NCBI Taxonomy" id="2496265"/>
    <lineage>
        <taxon>Bacteria</taxon>
        <taxon>Bacillati</taxon>
        <taxon>Bacillota</taxon>
        <taxon>Bacilli</taxon>
        <taxon>Lactobacillales</taxon>
        <taxon>Carnobacteriaceae</taxon>
        <taxon>Jeotgalibaca</taxon>
    </lineage>
</organism>
<dbReference type="GO" id="GO:0055085">
    <property type="term" value="P:transmembrane transport"/>
    <property type="evidence" value="ECO:0007669"/>
    <property type="project" value="TreeGrafter"/>
</dbReference>
<dbReference type="KEGG" id="jeh:EJN90_01940"/>
<keyword evidence="8" id="KW-1185">Reference proteome</keyword>
<feature type="transmembrane region" description="Helical" evidence="6">
    <location>
        <begin position="62"/>
        <end position="80"/>
    </location>
</feature>
<protein>
    <submittedName>
        <fullName evidence="7">AI-2E family transporter</fullName>
    </submittedName>
</protein>
<dbReference type="AlphaFoldDB" id="A0A3Q9BJ84"/>
<dbReference type="Pfam" id="PF01594">
    <property type="entry name" value="AI-2E_transport"/>
    <property type="match status" value="1"/>
</dbReference>
<keyword evidence="5 6" id="KW-0472">Membrane</keyword>
<dbReference type="Proteomes" id="UP000273326">
    <property type="component" value="Chromosome"/>
</dbReference>
<keyword evidence="3 6" id="KW-0812">Transmembrane</keyword>
<evidence type="ECO:0000313" key="7">
    <source>
        <dbReference type="EMBL" id="AZP03532.1"/>
    </source>
</evidence>